<organism evidence="1 2">
    <name type="scientific">Pseudanabaena galeata UHCC 0370</name>
    <dbReference type="NCBI Taxonomy" id="3110310"/>
    <lineage>
        <taxon>Bacteria</taxon>
        <taxon>Bacillati</taxon>
        <taxon>Cyanobacteriota</taxon>
        <taxon>Cyanophyceae</taxon>
        <taxon>Pseudanabaenales</taxon>
        <taxon>Pseudanabaenaceae</taxon>
        <taxon>Pseudanabaena</taxon>
    </lineage>
</organism>
<gene>
    <name evidence="1" type="ORF">VB774_05810</name>
</gene>
<evidence type="ECO:0000313" key="2">
    <source>
        <dbReference type="Proteomes" id="UP001301388"/>
    </source>
</evidence>
<dbReference type="EMBL" id="JAYGIE010000017">
    <property type="protein sequence ID" value="MEA5477132.1"/>
    <property type="molecule type" value="Genomic_DNA"/>
</dbReference>
<protein>
    <submittedName>
        <fullName evidence="1">Type II toxin-antitoxin system HicB family antitoxin</fullName>
    </submittedName>
</protein>
<evidence type="ECO:0000313" key="1">
    <source>
        <dbReference type="EMBL" id="MEA5477132.1"/>
    </source>
</evidence>
<dbReference type="Proteomes" id="UP001301388">
    <property type="component" value="Unassembled WGS sequence"/>
</dbReference>
<dbReference type="SUPFAM" id="SSF143100">
    <property type="entry name" value="TTHA1013/TTHA0281-like"/>
    <property type="match status" value="1"/>
</dbReference>
<comment type="caution">
    <text evidence="1">The sequence shown here is derived from an EMBL/GenBank/DDBJ whole genome shotgun (WGS) entry which is preliminary data.</text>
</comment>
<name>A0ABU5TG83_9CYAN</name>
<dbReference type="Gene3D" id="3.30.160.250">
    <property type="match status" value="1"/>
</dbReference>
<dbReference type="InterPro" id="IPR035069">
    <property type="entry name" value="TTHA1013/TTHA0281-like"/>
</dbReference>
<accession>A0ABU5TG83</accession>
<proteinExistence type="predicted"/>
<sequence>MTMLYKIPLLLTPQPEGGFTVTSPLLPELVTEGESIDEVLVNVRDAFEAIRELYDDLGKKLPHNLLFADQDSPALIETVISA</sequence>
<reference evidence="1 2" key="1">
    <citation type="submission" date="2023-12" db="EMBL/GenBank/DDBJ databases">
        <title>Baltic Sea Cyanobacteria.</title>
        <authorList>
            <person name="Delbaje E."/>
            <person name="Fewer D.P."/>
            <person name="Shishido T.K."/>
        </authorList>
    </citation>
    <scope>NUCLEOTIDE SEQUENCE [LARGE SCALE GENOMIC DNA]</scope>
    <source>
        <strain evidence="1 2">UHCC 0370</strain>
    </source>
</reference>
<keyword evidence="2" id="KW-1185">Reference proteome</keyword>